<name>A0A5C4SAZ0_CHLTI</name>
<comment type="caution">
    <text evidence="7">The sequence shown here is derived from an EMBL/GenBank/DDBJ whole genome shotgun (WGS) entry which is preliminary data.</text>
</comment>
<dbReference type="EMBL" id="VDCH01000001">
    <property type="protein sequence ID" value="TNJ40308.1"/>
    <property type="molecule type" value="Genomic_DNA"/>
</dbReference>
<dbReference type="Pfam" id="PF01881">
    <property type="entry name" value="Cas_Cas6_C"/>
    <property type="match status" value="1"/>
</dbReference>
<dbReference type="Gene3D" id="3.30.70.1900">
    <property type="match status" value="1"/>
</dbReference>
<gene>
    <name evidence="7" type="primary">cas6</name>
    <name evidence="7" type="ORF">FGF66_00675</name>
</gene>
<dbReference type="GO" id="GO:0016788">
    <property type="term" value="F:hydrolase activity, acting on ester bonds"/>
    <property type="evidence" value="ECO:0007669"/>
    <property type="project" value="InterPro"/>
</dbReference>
<dbReference type="GO" id="GO:0051607">
    <property type="term" value="P:defense response to virus"/>
    <property type="evidence" value="ECO:0007669"/>
    <property type="project" value="UniProtKB-KW"/>
</dbReference>
<feature type="site" description="Transition state stabilizer" evidence="4">
    <location>
        <position position="56"/>
    </location>
</feature>
<evidence type="ECO:0000259" key="6">
    <source>
        <dbReference type="Pfam" id="PF01881"/>
    </source>
</evidence>
<dbReference type="InterPro" id="IPR045747">
    <property type="entry name" value="CRISPR-assoc_prot_Cas6_N_sf"/>
</dbReference>
<feature type="domain" description="CRISPR associated protein Cas6 C-terminal" evidence="6">
    <location>
        <begin position="128"/>
        <end position="262"/>
    </location>
</feature>
<dbReference type="PANTHER" id="PTHR36984">
    <property type="entry name" value="CRISPR-ASSOCIATED ENDORIBONUCLEASE CAS6 1"/>
    <property type="match status" value="1"/>
</dbReference>
<organism evidence="7 8">
    <name type="scientific">Chlorobaculum thiosulfatiphilum</name>
    <name type="common">Chlorobium limicola f.sp. thiosulfatophilum</name>
    <dbReference type="NCBI Taxonomy" id="115852"/>
    <lineage>
        <taxon>Bacteria</taxon>
        <taxon>Pseudomonadati</taxon>
        <taxon>Chlorobiota</taxon>
        <taxon>Chlorobiia</taxon>
        <taxon>Chlorobiales</taxon>
        <taxon>Chlorobiaceae</taxon>
        <taxon>Chlorobaculum</taxon>
    </lineage>
</organism>
<evidence type="ECO:0000256" key="5">
    <source>
        <dbReference type="PIRSR" id="PIRSR005054-50"/>
    </source>
</evidence>
<evidence type="ECO:0000313" key="7">
    <source>
        <dbReference type="EMBL" id="TNJ40308.1"/>
    </source>
</evidence>
<dbReference type="PANTHER" id="PTHR36984:SF1">
    <property type="entry name" value="CRISPR-ASSOCIATED ENDORIBONUCLEASE CAS6 1"/>
    <property type="match status" value="1"/>
</dbReference>
<dbReference type="PIRSF" id="PIRSF005054">
    <property type="entry name" value="PF1131"/>
    <property type="match status" value="1"/>
</dbReference>
<dbReference type="CDD" id="cd21140">
    <property type="entry name" value="Cas6_I-like"/>
    <property type="match status" value="1"/>
</dbReference>
<dbReference type="AlphaFoldDB" id="A0A5C4SAZ0"/>
<dbReference type="Proteomes" id="UP000308271">
    <property type="component" value="Unassembled WGS sequence"/>
</dbReference>
<reference evidence="7 8" key="1">
    <citation type="submission" date="2019-05" db="EMBL/GenBank/DDBJ databases">
        <title>Draft Whole-Genome sequence of the green sulfur bacterium Chlorobaculum thiosulfatiphilum DSM 249.</title>
        <authorList>
            <person name="Meyer T.E."/>
            <person name="Kyndt J.A."/>
        </authorList>
    </citation>
    <scope>NUCLEOTIDE SEQUENCE [LARGE SCALE GENOMIC DNA]</scope>
    <source>
        <strain evidence="7 8">DSM 249</strain>
    </source>
</reference>
<evidence type="ECO:0000256" key="3">
    <source>
        <dbReference type="ARBA" id="ARBA00023118"/>
    </source>
</evidence>
<dbReference type="Pfam" id="PF21350">
    <property type="entry name" value="Cas6_I-A"/>
    <property type="match status" value="1"/>
</dbReference>
<keyword evidence="2" id="KW-0694">RNA-binding</keyword>
<evidence type="ECO:0000313" key="8">
    <source>
        <dbReference type="Proteomes" id="UP000308271"/>
    </source>
</evidence>
<feature type="active site" description="Proton acceptor" evidence="5">
    <location>
        <position position="29"/>
    </location>
</feature>
<keyword evidence="3" id="KW-0051">Antiviral defense</keyword>
<comment type="similarity">
    <text evidence="1">Belongs to the CRISPR-associated protein Cas6/Cse3/CasE family.</text>
</comment>
<sequence length="270" mass="30944">MRINLTLSHRKPSITLPVNCFHLLSSLIYNIVDQSSSEYAERLHEQGYVLRNRAFKLFTFSPLSVVGKGRKWHYRDDGTMSTRERLLQLTISSPKSEFIEHLVIGLLHQPIVRVGHEQFRVETVRRLDPPQFTADMRFVTLSPLVCSTKNDNDRYTQFLFPGDEEFEQKLIANLARKYEALHGKPYPATETCCRFTLDSEYLERRQGRVQKLIAVKEGTPDETMVKGTLAPFRIEAPPALMEIGYDCGFGERNSQGFGMVKLDTYHAGGL</sequence>
<dbReference type="GO" id="GO:0003723">
    <property type="term" value="F:RNA binding"/>
    <property type="evidence" value="ECO:0007669"/>
    <property type="project" value="UniProtKB-KW"/>
</dbReference>
<dbReference type="Gene3D" id="3.30.70.1890">
    <property type="match status" value="1"/>
</dbReference>
<feature type="active site" description="Proton donor" evidence="5">
    <location>
        <position position="44"/>
    </location>
</feature>
<dbReference type="OrthoDB" id="9797488at2"/>
<dbReference type="InterPro" id="IPR010156">
    <property type="entry name" value="CRISPR-assoc_prot_Cas6"/>
</dbReference>
<evidence type="ECO:0000256" key="1">
    <source>
        <dbReference type="ARBA" id="ARBA00005937"/>
    </source>
</evidence>
<evidence type="ECO:0000256" key="4">
    <source>
        <dbReference type="PIRSR" id="PIRSR005054-1"/>
    </source>
</evidence>
<dbReference type="InterPro" id="IPR049435">
    <property type="entry name" value="Cas_Cas6_C"/>
</dbReference>
<proteinExistence type="inferred from homology"/>
<evidence type="ECO:0000256" key="2">
    <source>
        <dbReference type="ARBA" id="ARBA00022884"/>
    </source>
</evidence>
<dbReference type="NCBIfam" id="TIGR01877">
    <property type="entry name" value="cas_cas6"/>
    <property type="match status" value="1"/>
</dbReference>
<keyword evidence="8" id="KW-1185">Reference proteome</keyword>
<accession>A0A5C4SAZ0</accession>
<protein>
    <submittedName>
        <fullName evidence="7">CRISPR-associated endoribonuclease Cas6</fullName>
    </submittedName>
</protein>
<dbReference type="RefSeq" id="WP_139455780.1">
    <property type="nucleotide sequence ID" value="NZ_VDCH01000001.1"/>
</dbReference>